<organism evidence="4 5">
    <name type="scientific">Geotalea uraniireducens (strain Rf4)</name>
    <name type="common">Geobacter uraniireducens</name>
    <dbReference type="NCBI Taxonomy" id="351605"/>
    <lineage>
        <taxon>Bacteria</taxon>
        <taxon>Pseudomonadati</taxon>
        <taxon>Thermodesulfobacteriota</taxon>
        <taxon>Desulfuromonadia</taxon>
        <taxon>Geobacterales</taxon>
        <taxon>Geobacteraceae</taxon>
        <taxon>Geotalea</taxon>
    </lineage>
</organism>
<evidence type="ECO:0000313" key="5">
    <source>
        <dbReference type="Proteomes" id="UP000006695"/>
    </source>
</evidence>
<accession>A5G425</accession>
<dbReference type="AlphaFoldDB" id="A5G425"/>
<dbReference type="Pfam" id="PF13807">
    <property type="entry name" value="GNVR"/>
    <property type="match status" value="1"/>
</dbReference>
<dbReference type="NCBIfam" id="TIGR03007">
    <property type="entry name" value="pepcterm_ChnLen"/>
    <property type="match status" value="1"/>
</dbReference>
<dbReference type="STRING" id="351605.Gura_2364"/>
<feature type="coiled-coil region" evidence="1">
    <location>
        <begin position="168"/>
        <end position="231"/>
    </location>
</feature>
<feature type="domain" description="Tyrosine-protein kinase G-rich" evidence="3">
    <location>
        <begin position="333"/>
        <end position="411"/>
    </location>
</feature>
<evidence type="ECO:0000256" key="2">
    <source>
        <dbReference type="SAM" id="Phobius"/>
    </source>
</evidence>
<feature type="transmembrane region" description="Helical" evidence="2">
    <location>
        <begin position="394"/>
        <end position="413"/>
    </location>
</feature>
<dbReference type="RefSeq" id="WP_011939236.1">
    <property type="nucleotide sequence ID" value="NC_009483.1"/>
</dbReference>
<keyword evidence="2" id="KW-0812">Transmembrane</keyword>
<dbReference type="GO" id="GO:0005886">
    <property type="term" value="C:plasma membrane"/>
    <property type="evidence" value="ECO:0007669"/>
    <property type="project" value="TreeGrafter"/>
</dbReference>
<dbReference type="Proteomes" id="UP000006695">
    <property type="component" value="Chromosome"/>
</dbReference>
<reference evidence="4 5" key="1">
    <citation type="submission" date="2007-05" db="EMBL/GenBank/DDBJ databases">
        <title>Complete sequence of Geobacter uraniireducens Rf4.</title>
        <authorList>
            <consortium name="US DOE Joint Genome Institute"/>
            <person name="Copeland A."/>
            <person name="Lucas S."/>
            <person name="Lapidus A."/>
            <person name="Barry K."/>
            <person name="Detter J.C."/>
            <person name="Glavina del Rio T."/>
            <person name="Hammon N."/>
            <person name="Israni S."/>
            <person name="Dalin E."/>
            <person name="Tice H."/>
            <person name="Pitluck S."/>
            <person name="Chertkov O."/>
            <person name="Brettin T."/>
            <person name="Bruce D."/>
            <person name="Han C."/>
            <person name="Schmutz J."/>
            <person name="Larimer F."/>
            <person name="Land M."/>
            <person name="Hauser L."/>
            <person name="Kyrpides N."/>
            <person name="Mikhailova N."/>
            <person name="Shelobolina E."/>
            <person name="Aklujkar M."/>
            <person name="Lovley D."/>
            <person name="Richardson P."/>
        </authorList>
    </citation>
    <scope>NUCLEOTIDE SEQUENCE [LARGE SCALE GENOMIC DNA]</scope>
    <source>
        <strain evidence="4 5">Rf4</strain>
    </source>
</reference>
<evidence type="ECO:0000259" key="3">
    <source>
        <dbReference type="Pfam" id="PF13807"/>
    </source>
</evidence>
<dbReference type="PANTHER" id="PTHR32309:SF13">
    <property type="entry name" value="FERRIC ENTEROBACTIN TRANSPORT PROTEIN FEPE"/>
    <property type="match status" value="1"/>
</dbReference>
<keyword evidence="2" id="KW-0472">Membrane</keyword>
<evidence type="ECO:0000313" key="4">
    <source>
        <dbReference type="EMBL" id="ABQ26543.1"/>
    </source>
</evidence>
<keyword evidence="5" id="KW-1185">Reference proteome</keyword>
<dbReference type="OrthoDB" id="5390369at2"/>
<evidence type="ECO:0000256" key="1">
    <source>
        <dbReference type="SAM" id="Coils"/>
    </source>
</evidence>
<dbReference type="InterPro" id="IPR014345">
    <property type="entry name" value="XrtA_polysacc_chain"/>
</dbReference>
<feature type="transmembrane region" description="Helical" evidence="2">
    <location>
        <begin position="456"/>
        <end position="476"/>
    </location>
</feature>
<dbReference type="GO" id="GO:0004713">
    <property type="term" value="F:protein tyrosine kinase activity"/>
    <property type="evidence" value="ECO:0007669"/>
    <property type="project" value="TreeGrafter"/>
</dbReference>
<dbReference type="InterPro" id="IPR050445">
    <property type="entry name" value="Bact_polysacc_biosynth/exp"/>
</dbReference>
<feature type="coiled-coil region" evidence="1">
    <location>
        <begin position="328"/>
        <end position="355"/>
    </location>
</feature>
<dbReference type="InterPro" id="IPR032807">
    <property type="entry name" value="GNVR"/>
</dbReference>
<dbReference type="PANTHER" id="PTHR32309">
    <property type="entry name" value="TYROSINE-PROTEIN KINASE"/>
    <property type="match status" value="1"/>
</dbReference>
<proteinExistence type="predicted"/>
<keyword evidence="2" id="KW-1133">Transmembrane helix</keyword>
<dbReference type="HOGENOM" id="CLU_009912_5_1_7"/>
<dbReference type="EMBL" id="CP000698">
    <property type="protein sequence ID" value="ABQ26543.1"/>
    <property type="molecule type" value="Genomic_DNA"/>
</dbReference>
<protein>
    <submittedName>
        <fullName evidence="4">Lipopolysaccharide biosynthesis protein</fullName>
    </submittedName>
</protein>
<name>A5G425_GEOUR</name>
<keyword evidence="1" id="KW-0175">Coiled coil</keyword>
<sequence length="507" mass="57892">MSTTNELDYKKYLMLIDKKKKLFIITALAIMTVITIVSYFLPRKYEAKSTVFIEKSVISDLVKGIAITPSMDEKIKVLNYAITSRTLLLKVIDDLDLNVNKQNDAQLEELVAKFQKNTVIKLKNDENFFIISFTNENPRLARDYVNTLVRRYIEENVSSKREESYGATKFLSEQIEVYKEKMDKAEAEVNNFKIGKMGVIATDPATLQKEINDAQQKIDDMRLKRAQLESLRIQIKKNNPLQQKMLSLQKKLDEMLVEYTESYPEVIRVKTELQAVKEQLRNRNTGFDMSPAETPDLDRVEAELKALKAAEANQYVIISSTRSLLHNIPVAKATLEQLERDKNNQKNLYEQLVTRHGQSEVSKQMEVQDKATTFRIVDPAIMPINPVSPNRVNIILMGIGAGLVIAFCLLMLLDYLDQSVKNVDALKSFGLPILAIIPKMQNPVELLLQKKKNVKLYVIASVYFSLILTVLLLEVLNSSLSNTFIDSIEIKQYLPDLMSQIKYHGGN</sequence>
<gene>
    <name evidence="4" type="ordered locus">Gura_2364</name>
</gene>
<dbReference type="KEGG" id="gur:Gura_2364"/>
<feature type="transmembrane region" description="Helical" evidence="2">
    <location>
        <begin position="21"/>
        <end position="41"/>
    </location>
</feature>